<dbReference type="EMBL" id="AP025285">
    <property type="protein sequence ID" value="BDC90382.1"/>
    <property type="molecule type" value="Genomic_DNA"/>
</dbReference>
<sequence>MGHLGLSGAGAKGKVAHYAKAGVGAPHHGSNDGQAGGVDADGGTSVIDALLGVLLDVFDGELGLEDRLIDVGSELGTGHLRSGLGGDHGIPFWKGF</sequence>
<keyword evidence="2" id="KW-1185">Reference proteome</keyword>
<proteinExistence type="predicted"/>
<evidence type="ECO:0000313" key="1">
    <source>
        <dbReference type="EMBL" id="BDC90382.1"/>
    </source>
</evidence>
<dbReference type="AlphaFoldDB" id="A0AAU9C958"/>
<evidence type="ECO:0000313" key="2">
    <source>
        <dbReference type="Proteomes" id="UP001431186"/>
    </source>
</evidence>
<reference evidence="1" key="1">
    <citation type="submission" date="2021-11" db="EMBL/GenBank/DDBJ databases">
        <title>Complete genome sequence of Atopobiaceae bacterium TOC12.</title>
        <authorList>
            <person name="Morinaga K."/>
            <person name="Kusada H."/>
            <person name="Tamaki H."/>
        </authorList>
    </citation>
    <scope>NUCLEOTIDE SEQUENCE</scope>
    <source>
        <strain evidence="1">TOC12</strain>
    </source>
</reference>
<protein>
    <submittedName>
        <fullName evidence="1">Uncharacterized protein</fullName>
    </submittedName>
</protein>
<dbReference type="KEGG" id="lcal:ATTO_02540"/>
<dbReference type="Proteomes" id="UP001431186">
    <property type="component" value="Chromosome"/>
</dbReference>
<organism evidence="1 2">
    <name type="scientific">Leptogranulimonas caecicola</name>
    <dbReference type="NCBI Taxonomy" id="2894156"/>
    <lineage>
        <taxon>Bacteria</taxon>
        <taxon>Bacillati</taxon>
        <taxon>Actinomycetota</taxon>
        <taxon>Coriobacteriia</taxon>
        <taxon>Coriobacteriales</taxon>
        <taxon>Kribbibacteriaceae</taxon>
        <taxon>Leptogranulimonas</taxon>
    </lineage>
</organism>
<name>A0AAU9C958_9ACTN</name>
<gene>
    <name evidence="1" type="ORF">ATTO_02540</name>
</gene>
<accession>A0AAU9C958</accession>